<dbReference type="PANTHER" id="PTHR36441:SF1">
    <property type="entry name" value="DUF503 DOMAIN-CONTAINING PROTEIN"/>
    <property type="match status" value="1"/>
</dbReference>
<organism evidence="1 2">
    <name type="scientific">Shouchella clausii</name>
    <name type="common">Alkalihalobacillus clausii</name>
    <dbReference type="NCBI Taxonomy" id="79880"/>
    <lineage>
        <taxon>Bacteria</taxon>
        <taxon>Bacillati</taxon>
        <taxon>Bacillota</taxon>
        <taxon>Bacilli</taxon>
        <taxon>Bacillales</taxon>
        <taxon>Bacillaceae</taxon>
        <taxon>Shouchella</taxon>
    </lineage>
</organism>
<dbReference type="InterPro" id="IPR007546">
    <property type="entry name" value="DUF503"/>
</dbReference>
<dbReference type="AlphaFoldDB" id="A0A268P309"/>
<evidence type="ECO:0000313" key="2">
    <source>
        <dbReference type="Proteomes" id="UP000216207"/>
    </source>
</evidence>
<name>A0A268P309_SHOCL</name>
<dbReference type="RefSeq" id="WP_011247070.1">
    <property type="nucleotide sequence ID" value="NZ_BOQQ01000003.1"/>
</dbReference>
<comment type="caution">
    <text evidence="1">The sequence shown here is derived from an EMBL/GenBank/DDBJ whole genome shotgun (WGS) entry which is preliminary data.</text>
</comment>
<sequence length="92" mass="10391">MMASVRCELFIYEAQSLKDKRSVLQSVLRKVRQRCNVSAAETGYQQTWQRAELSLCAVAASKKSAEAELLRALAIIDQAEAAERTLTNWEWA</sequence>
<dbReference type="SUPFAM" id="SSF103007">
    <property type="entry name" value="Hypothetical protein TT1725"/>
    <property type="match status" value="1"/>
</dbReference>
<dbReference type="OMA" id="WQRATLG"/>
<evidence type="ECO:0000313" key="1">
    <source>
        <dbReference type="EMBL" id="PAE90123.1"/>
    </source>
</evidence>
<accession>A0A268P309</accession>
<dbReference type="EMBL" id="NPCC01000005">
    <property type="protein sequence ID" value="PAE90123.1"/>
    <property type="molecule type" value="Genomic_DNA"/>
</dbReference>
<gene>
    <name evidence="1" type="ORF">CHH72_03845</name>
</gene>
<dbReference type="Proteomes" id="UP000216207">
    <property type="component" value="Unassembled WGS sequence"/>
</dbReference>
<dbReference type="InterPro" id="IPR036746">
    <property type="entry name" value="TT1725-like_sf"/>
</dbReference>
<dbReference type="Pfam" id="PF04456">
    <property type="entry name" value="DUF503"/>
    <property type="match status" value="1"/>
</dbReference>
<reference evidence="1 2" key="1">
    <citation type="submission" date="2017-07" db="EMBL/GenBank/DDBJ databases">
        <title>Isolation and whole genome analysis of endospore-forming bacteria from heroin.</title>
        <authorList>
            <person name="Kalinowski J."/>
            <person name="Ahrens B."/>
            <person name="Al-Dilaimi A."/>
            <person name="Winkler A."/>
            <person name="Wibberg D."/>
            <person name="Schleenbecker U."/>
            <person name="Ruckert C."/>
            <person name="Wolfel R."/>
            <person name="Grass G."/>
        </authorList>
    </citation>
    <scope>NUCLEOTIDE SEQUENCE [LARGE SCALE GENOMIC DNA]</scope>
    <source>
        <strain evidence="1 2">7539</strain>
    </source>
</reference>
<protein>
    <submittedName>
        <fullName evidence="1">DUF503 domain-containing protein</fullName>
    </submittedName>
</protein>
<dbReference type="PANTHER" id="PTHR36441">
    <property type="entry name" value="HYPOTHETICAL CYTOSOLIC PROTEIN"/>
    <property type="match status" value="1"/>
</dbReference>
<dbReference type="Gene3D" id="3.30.70.1120">
    <property type="entry name" value="TT1725-like"/>
    <property type="match status" value="1"/>
</dbReference>
<proteinExistence type="predicted"/>